<accession>A0AAN7U4K9</accession>
<evidence type="ECO:0000256" key="17">
    <source>
        <dbReference type="PIRSR" id="PIRSR000239-1"/>
    </source>
</evidence>
<keyword evidence="7" id="KW-0809">Transit peptide</keyword>
<dbReference type="SUPFAM" id="SSF52833">
    <property type="entry name" value="Thioredoxin-like"/>
    <property type="match status" value="1"/>
</dbReference>
<keyword evidence="8" id="KW-0560">Oxidoreductase</keyword>
<dbReference type="InterPro" id="IPR024706">
    <property type="entry name" value="Peroxiredoxin_AhpC-typ"/>
</dbReference>
<evidence type="ECO:0000256" key="13">
    <source>
        <dbReference type="ARBA" id="ARBA00038489"/>
    </source>
</evidence>
<dbReference type="EMBL" id="JAVFKY010000001">
    <property type="protein sequence ID" value="KAK5581813.1"/>
    <property type="molecule type" value="Genomic_DNA"/>
</dbReference>
<dbReference type="CDD" id="cd03017">
    <property type="entry name" value="PRX_BCP"/>
    <property type="match status" value="1"/>
</dbReference>
<proteinExistence type="inferred from homology"/>
<organism evidence="19 20">
    <name type="scientific">Dictyostelium firmibasis</name>
    <dbReference type="NCBI Taxonomy" id="79012"/>
    <lineage>
        <taxon>Eukaryota</taxon>
        <taxon>Amoebozoa</taxon>
        <taxon>Evosea</taxon>
        <taxon>Eumycetozoa</taxon>
        <taxon>Dictyostelia</taxon>
        <taxon>Dictyosteliales</taxon>
        <taxon>Dictyosteliaceae</taxon>
        <taxon>Dictyostelium</taxon>
    </lineage>
</organism>
<sequence length="161" mass="17967">MTKSIKLNVGDDAPEFSCPNKDGKIVSLKDFINQKPIVLYFYGKDGTPVCTKEACEFRDRYEKFVDAGVDVIGISCDDSESHSKFSKKYQLPFTLLSDKDGKIAKSYGVKGLLLPGRTTFIIDTNGKILMTYSALLSASSHIEESLKVIENLKQQKQQQNN</sequence>
<keyword evidence="4" id="KW-0575">Peroxidase</keyword>
<dbReference type="Proteomes" id="UP001344447">
    <property type="component" value="Unassembled WGS sequence"/>
</dbReference>
<gene>
    <name evidence="19" type="ORF">RB653_003391</name>
</gene>
<evidence type="ECO:0000256" key="5">
    <source>
        <dbReference type="ARBA" id="ARBA00022640"/>
    </source>
</evidence>
<evidence type="ECO:0000256" key="10">
    <source>
        <dbReference type="ARBA" id="ARBA00023157"/>
    </source>
</evidence>
<dbReference type="InterPro" id="IPR050924">
    <property type="entry name" value="Peroxiredoxin_BCP/PrxQ"/>
</dbReference>
<keyword evidence="10" id="KW-1015">Disulfide bond</keyword>
<keyword evidence="6" id="KW-0049">Antioxidant</keyword>
<evidence type="ECO:0000256" key="3">
    <source>
        <dbReference type="ARBA" id="ARBA00022528"/>
    </source>
</evidence>
<dbReference type="InterPro" id="IPR000866">
    <property type="entry name" value="AhpC/TSA"/>
</dbReference>
<evidence type="ECO:0000256" key="7">
    <source>
        <dbReference type="ARBA" id="ARBA00022946"/>
    </source>
</evidence>
<dbReference type="GO" id="GO:0034599">
    <property type="term" value="P:cellular response to oxidative stress"/>
    <property type="evidence" value="ECO:0007669"/>
    <property type="project" value="TreeGrafter"/>
</dbReference>
<evidence type="ECO:0000256" key="9">
    <source>
        <dbReference type="ARBA" id="ARBA00023078"/>
    </source>
</evidence>
<evidence type="ECO:0000256" key="1">
    <source>
        <dbReference type="ARBA" id="ARBA00011245"/>
    </source>
</evidence>
<dbReference type="InterPro" id="IPR013766">
    <property type="entry name" value="Thioredoxin_domain"/>
</dbReference>
<keyword evidence="11" id="KW-0676">Redox-active center</keyword>
<keyword evidence="20" id="KW-1185">Reference proteome</keyword>
<evidence type="ECO:0000256" key="14">
    <source>
        <dbReference type="ARBA" id="ARBA00042163"/>
    </source>
</evidence>
<dbReference type="PIRSF" id="PIRSF000239">
    <property type="entry name" value="AHPC"/>
    <property type="match status" value="1"/>
</dbReference>
<dbReference type="GO" id="GO:0045454">
    <property type="term" value="P:cell redox homeostasis"/>
    <property type="evidence" value="ECO:0007669"/>
    <property type="project" value="TreeGrafter"/>
</dbReference>
<dbReference type="GO" id="GO:0008379">
    <property type="term" value="F:thioredoxin peroxidase activity"/>
    <property type="evidence" value="ECO:0007669"/>
    <property type="project" value="TreeGrafter"/>
</dbReference>
<dbReference type="EC" id="1.11.1.24" evidence="2"/>
<evidence type="ECO:0000256" key="11">
    <source>
        <dbReference type="ARBA" id="ARBA00023284"/>
    </source>
</evidence>
<evidence type="ECO:0000256" key="15">
    <source>
        <dbReference type="ARBA" id="ARBA00046272"/>
    </source>
</evidence>
<evidence type="ECO:0000256" key="12">
    <source>
        <dbReference type="ARBA" id="ARBA00032824"/>
    </source>
</evidence>
<name>A0AAN7U4K9_9MYCE</name>
<dbReference type="FunFam" id="3.40.30.10:FF:000122">
    <property type="entry name" value="Peroxiredoxin Q chloroplastic"/>
    <property type="match status" value="1"/>
</dbReference>
<keyword evidence="5" id="KW-0934">Plastid</keyword>
<protein>
    <recommendedName>
        <fullName evidence="2">thioredoxin-dependent peroxiredoxin</fullName>
        <ecNumber evidence="2">1.11.1.24</ecNumber>
    </recommendedName>
    <alternativeName>
        <fullName evidence="12">Thioredoxin peroxidase</fullName>
    </alternativeName>
    <alternativeName>
        <fullName evidence="14">Thioredoxin-dependent peroxiredoxin Q</fullName>
    </alternativeName>
</protein>
<evidence type="ECO:0000259" key="18">
    <source>
        <dbReference type="PROSITE" id="PS51352"/>
    </source>
</evidence>
<comment type="caution">
    <text evidence="19">The sequence shown here is derived from an EMBL/GenBank/DDBJ whole genome shotgun (WGS) entry which is preliminary data.</text>
</comment>
<evidence type="ECO:0000256" key="8">
    <source>
        <dbReference type="ARBA" id="ARBA00023002"/>
    </source>
</evidence>
<dbReference type="PROSITE" id="PS51352">
    <property type="entry name" value="THIOREDOXIN_2"/>
    <property type="match status" value="1"/>
</dbReference>
<comment type="similarity">
    <text evidence="13">Belongs to the peroxiredoxin family. BCP/PrxQ subfamily.</text>
</comment>
<dbReference type="Pfam" id="PF00578">
    <property type="entry name" value="AhpC-TSA"/>
    <property type="match status" value="1"/>
</dbReference>
<evidence type="ECO:0000313" key="20">
    <source>
        <dbReference type="Proteomes" id="UP001344447"/>
    </source>
</evidence>
<evidence type="ECO:0000313" key="19">
    <source>
        <dbReference type="EMBL" id="KAK5581813.1"/>
    </source>
</evidence>
<comment type="subunit">
    <text evidence="1">Monomer.</text>
</comment>
<evidence type="ECO:0000256" key="2">
    <source>
        <dbReference type="ARBA" id="ARBA00013017"/>
    </source>
</evidence>
<feature type="active site" description="Cysteine sulfenic acid (-SOH) intermediate; for peroxidase activity" evidence="17">
    <location>
        <position position="50"/>
    </location>
</feature>
<evidence type="ECO:0000256" key="6">
    <source>
        <dbReference type="ARBA" id="ARBA00022862"/>
    </source>
</evidence>
<dbReference type="GO" id="GO:0005737">
    <property type="term" value="C:cytoplasm"/>
    <property type="evidence" value="ECO:0007669"/>
    <property type="project" value="TreeGrafter"/>
</dbReference>
<comment type="catalytic activity">
    <reaction evidence="16">
        <text>a hydroperoxide + [thioredoxin]-dithiol = an alcohol + [thioredoxin]-disulfide + H2O</text>
        <dbReference type="Rhea" id="RHEA:62620"/>
        <dbReference type="Rhea" id="RHEA-COMP:10698"/>
        <dbReference type="Rhea" id="RHEA-COMP:10700"/>
        <dbReference type="ChEBI" id="CHEBI:15377"/>
        <dbReference type="ChEBI" id="CHEBI:29950"/>
        <dbReference type="ChEBI" id="CHEBI:30879"/>
        <dbReference type="ChEBI" id="CHEBI:35924"/>
        <dbReference type="ChEBI" id="CHEBI:50058"/>
        <dbReference type="EC" id="1.11.1.24"/>
    </reaction>
</comment>
<feature type="domain" description="Thioredoxin" evidence="18">
    <location>
        <begin position="7"/>
        <end position="154"/>
    </location>
</feature>
<dbReference type="AlphaFoldDB" id="A0AAN7U4K9"/>
<keyword evidence="3" id="KW-0150">Chloroplast</keyword>
<keyword evidence="9" id="KW-0793">Thylakoid</keyword>
<evidence type="ECO:0000256" key="4">
    <source>
        <dbReference type="ARBA" id="ARBA00022559"/>
    </source>
</evidence>
<evidence type="ECO:0000256" key="16">
    <source>
        <dbReference type="ARBA" id="ARBA00049091"/>
    </source>
</evidence>
<dbReference type="PANTHER" id="PTHR42801">
    <property type="entry name" value="THIOREDOXIN-DEPENDENT PEROXIDE REDUCTASE"/>
    <property type="match status" value="1"/>
</dbReference>
<dbReference type="InterPro" id="IPR036249">
    <property type="entry name" value="Thioredoxin-like_sf"/>
</dbReference>
<dbReference type="Gene3D" id="3.40.30.10">
    <property type="entry name" value="Glutaredoxin"/>
    <property type="match status" value="1"/>
</dbReference>
<reference evidence="19 20" key="1">
    <citation type="submission" date="2023-11" db="EMBL/GenBank/DDBJ databases">
        <title>Dfirmibasis_genome.</title>
        <authorList>
            <person name="Edelbroek B."/>
            <person name="Kjellin J."/>
            <person name="Jerlstrom-Hultqvist J."/>
            <person name="Soderbom F."/>
        </authorList>
    </citation>
    <scope>NUCLEOTIDE SEQUENCE [LARGE SCALE GENOMIC DNA]</scope>
    <source>
        <strain evidence="19 20">TNS-C-14</strain>
    </source>
</reference>
<comment type="subcellular location">
    <subcellularLocation>
        <location evidence="15">Plastid</location>
        <location evidence="15">Chloroplast thylakoid</location>
    </subcellularLocation>
</comment>
<dbReference type="PANTHER" id="PTHR42801:SF4">
    <property type="entry name" value="AHPC_TSA FAMILY PROTEIN"/>
    <property type="match status" value="1"/>
</dbReference>